<keyword evidence="8" id="KW-0626">Porin</keyword>
<name>A0ABM5V160_9BURK</name>
<feature type="signal peptide" evidence="11">
    <location>
        <begin position="1"/>
        <end position="21"/>
    </location>
</feature>
<comment type="subunit">
    <text evidence="2">Homotrimer.</text>
</comment>
<reference evidence="14" key="1">
    <citation type="journal article" date="2015" name="Genome Announc.">
        <title>Complete Genome Sequence of Herbaspirillum hiltneri N3 (DSM 17495), Isolated from Surface-Sterilized Wheat Roots.</title>
        <authorList>
            <person name="Guizelini D."/>
            <person name="Saizaki P.M."/>
            <person name="Coimbra N.A."/>
            <person name="Weiss V.A."/>
            <person name="Faoro H."/>
            <person name="Sfeir M.Z."/>
            <person name="Baura V.A."/>
            <person name="Monteiro R.A."/>
            <person name="Chubatsu L.S."/>
            <person name="Souza E.M."/>
            <person name="Cruz L.M."/>
            <person name="Pedrosa F.O."/>
            <person name="Raittz R.T."/>
            <person name="Marchaukoski J.N."/>
            <person name="Steffens M.B."/>
        </authorList>
    </citation>
    <scope>NUCLEOTIDE SEQUENCE [LARGE SCALE GENOMIC DNA]</scope>
    <source>
        <strain evidence="14">N3</strain>
    </source>
</reference>
<keyword evidence="14" id="KW-1185">Reference proteome</keyword>
<evidence type="ECO:0000256" key="5">
    <source>
        <dbReference type="ARBA" id="ARBA00022692"/>
    </source>
</evidence>
<dbReference type="CDD" id="cd00342">
    <property type="entry name" value="gram_neg_porins"/>
    <property type="match status" value="1"/>
</dbReference>
<evidence type="ECO:0000256" key="7">
    <source>
        <dbReference type="ARBA" id="ARBA00023065"/>
    </source>
</evidence>
<evidence type="ECO:0000313" key="13">
    <source>
        <dbReference type="EMBL" id="AKZ63173.1"/>
    </source>
</evidence>
<dbReference type="SUPFAM" id="SSF56935">
    <property type="entry name" value="Porins"/>
    <property type="match status" value="1"/>
</dbReference>
<protein>
    <recommendedName>
        <fullName evidence="12">Porin domain-containing protein</fullName>
    </recommendedName>
</protein>
<organism evidence="13 14">
    <name type="scientific">Herbaspirillum hiltneri N3</name>
    <dbReference type="NCBI Taxonomy" id="1262470"/>
    <lineage>
        <taxon>Bacteria</taxon>
        <taxon>Pseudomonadati</taxon>
        <taxon>Pseudomonadota</taxon>
        <taxon>Betaproteobacteria</taxon>
        <taxon>Burkholderiales</taxon>
        <taxon>Oxalobacteraceae</taxon>
        <taxon>Herbaspirillum</taxon>
    </lineage>
</organism>
<dbReference type="InterPro" id="IPR050298">
    <property type="entry name" value="Gram-neg_bact_OMP"/>
</dbReference>
<dbReference type="PRINTS" id="PR00182">
    <property type="entry name" value="ECOLNEIPORIN"/>
</dbReference>
<evidence type="ECO:0000313" key="14">
    <source>
        <dbReference type="Proteomes" id="UP000063429"/>
    </source>
</evidence>
<keyword evidence="6 11" id="KW-0732">Signal</keyword>
<dbReference type="InterPro" id="IPR001702">
    <property type="entry name" value="Porin_Gram-ve"/>
</dbReference>
<gene>
    <name evidence="13" type="ORF">F506_11260</name>
</gene>
<accession>A0ABM5V160</accession>
<dbReference type="Pfam" id="PF13609">
    <property type="entry name" value="Porin_4"/>
    <property type="match status" value="1"/>
</dbReference>
<keyword evidence="10" id="KW-0998">Cell outer membrane</keyword>
<keyword evidence="9" id="KW-0472">Membrane</keyword>
<comment type="subcellular location">
    <subcellularLocation>
        <location evidence="1">Cell outer membrane</location>
        <topology evidence="1">Multi-pass membrane protein</topology>
    </subcellularLocation>
</comment>
<dbReference type="InterPro" id="IPR033900">
    <property type="entry name" value="Gram_neg_porin_domain"/>
</dbReference>
<proteinExistence type="predicted"/>
<dbReference type="PRINTS" id="PR00184">
    <property type="entry name" value="NEISSPPORIN"/>
</dbReference>
<evidence type="ECO:0000259" key="12">
    <source>
        <dbReference type="Pfam" id="PF13609"/>
    </source>
</evidence>
<keyword evidence="7" id="KW-0406">Ion transport</keyword>
<dbReference type="InterPro" id="IPR023614">
    <property type="entry name" value="Porin_dom_sf"/>
</dbReference>
<dbReference type="EMBL" id="CP011409">
    <property type="protein sequence ID" value="AKZ63173.1"/>
    <property type="molecule type" value="Genomic_DNA"/>
</dbReference>
<keyword evidence="4" id="KW-1134">Transmembrane beta strand</keyword>
<evidence type="ECO:0000256" key="4">
    <source>
        <dbReference type="ARBA" id="ARBA00022452"/>
    </source>
</evidence>
<dbReference type="Gene3D" id="2.40.160.10">
    <property type="entry name" value="Porin"/>
    <property type="match status" value="1"/>
</dbReference>
<keyword evidence="5" id="KW-0812">Transmembrane</keyword>
<dbReference type="PANTHER" id="PTHR34501:SF9">
    <property type="entry name" value="MAJOR OUTER MEMBRANE PROTEIN P.IA"/>
    <property type="match status" value="1"/>
</dbReference>
<dbReference type="Proteomes" id="UP000063429">
    <property type="component" value="Chromosome"/>
</dbReference>
<evidence type="ECO:0000256" key="6">
    <source>
        <dbReference type="ARBA" id="ARBA00022729"/>
    </source>
</evidence>
<dbReference type="PANTHER" id="PTHR34501">
    <property type="entry name" value="PROTEIN YDDL-RELATED"/>
    <property type="match status" value="1"/>
</dbReference>
<evidence type="ECO:0000256" key="8">
    <source>
        <dbReference type="ARBA" id="ARBA00023114"/>
    </source>
</evidence>
<keyword evidence="3" id="KW-0813">Transport</keyword>
<sequence>MKTTGIRLAAIALAASGAASAQENVTVYGSVDAGVSYVSNQRGGSSVREDAGNRSPDRIGFRGAEDLGSGYKALFVVESGFNLDDGSMKRAGVLFNRYSVVGLSTPAGTVTMGHMPDFMYEYLRFQSNGNLGSAYFFHPGNLDNMANQFQLDNAVKYESPNFGGFTFGAMNGFGEQAGSFNKARTYSFGAKYIGSALNAGLAYTVSHDRAINIGGTLGVGRLLGQTLSANPVAPDAVYANFNADLTTSMGINASYKIGDFMPHAMYSRVKLENKVGSAAQANYEIGTDYNLSVADTVGVSVSRSTFQNIRWNQFNLINMYRLSKRTTLYVAGAYQKASGGYAVINGFLPSNSQSQAVYRVGIHHLF</sequence>
<feature type="domain" description="Porin" evidence="12">
    <location>
        <begin position="9"/>
        <end position="339"/>
    </location>
</feature>
<feature type="chain" id="PRO_5045076688" description="Porin domain-containing protein" evidence="11">
    <location>
        <begin position="22"/>
        <end position="366"/>
    </location>
</feature>
<dbReference type="InterPro" id="IPR002299">
    <property type="entry name" value="Porin_Neis"/>
</dbReference>
<evidence type="ECO:0000256" key="3">
    <source>
        <dbReference type="ARBA" id="ARBA00022448"/>
    </source>
</evidence>
<evidence type="ECO:0000256" key="2">
    <source>
        <dbReference type="ARBA" id="ARBA00011233"/>
    </source>
</evidence>
<evidence type="ECO:0000256" key="9">
    <source>
        <dbReference type="ARBA" id="ARBA00023136"/>
    </source>
</evidence>
<dbReference type="RefSeq" id="WP_053197504.1">
    <property type="nucleotide sequence ID" value="NZ_CP011409.1"/>
</dbReference>
<evidence type="ECO:0000256" key="11">
    <source>
        <dbReference type="SAM" id="SignalP"/>
    </source>
</evidence>
<evidence type="ECO:0000256" key="1">
    <source>
        <dbReference type="ARBA" id="ARBA00004571"/>
    </source>
</evidence>
<evidence type="ECO:0000256" key="10">
    <source>
        <dbReference type="ARBA" id="ARBA00023237"/>
    </source>
</evidence>